<evidence type="ECO:0000256" key="3">
    <source>
        <dbReference type="ARBA" id="ARBA00022840"/>
    </source>
</evidence>
<feature type="non-terminal residue" evidence="6">
    <location>
        <position position="128"/>
    </location>
</feature>
<keyword evidence="3" id="KW-0067">ATP-binding</keyword>
<sequence>MNPCVRFAPSPTGQLHIGGARTALFNYLFARKNSGKFLVRIEDTDLERSKQEYTDQICESMTWLGLMWDDDLVYQSKRTGGYKKAILALLESGNAYRCFASKDELEKIRDKTGSYSYSGLWRDRSEED</sequence>
<protein>
    <recommendedName>
        <fullName evidence="5">Glutamyl/glutaminyl-tRNA synthetase class Ib catalytic domain-containing protein</fullName>
    </recommendedName>
</protein>
<proteinExistence type="predicted"/>
<dbReference type="PANTHER" id="PTHR43311:SF2">
    <property type="entry name" value="GLUTAMATE--TRNA LIGASE, MITOCHONDRIAL-RELATED"/>
    <property type="match status" value="1"/>
</dbReference>
<dbReference type="GO" id="GO:0005829">
    <property type="term" value="C:cytosol"/>
    <property type="evidence" value="ECO:0007669"/>
    <property type="project" value="TreeGrafter"/>
</dbReference>
<dbReference type="PANTHER" id="PTHR43311">
    <property type="entry name" value="GLUTAMATE--TRNA LIGASE"/>
    <property type="match status" value="1"/>
</dbReference>
<dbReference type="PROSITE" id="PS00178">
    <property type="entry name" value="AA_TRNA_LIGASE_I"/>
    <property type="match status" value="1"/>
</dbReference>
<dbReference type="InterPro" id="IPR001412">
    <property type="entry name" value="aa-tRNA-synth_I_CS"/>
</dbReference>
<dbReference type="InterPro" id="IPR000924">
    <property type="entry name" value="Glu/Gln-tRNA-synth"/>
</dbReference>
<reference evidence="6" key="1">
    <citation type="submission" date="2018-05" db="EMBL/GenBank/DDBJ databases">
        <authorList>
            <person name="Lanie J.A."/>
            <person name="Ng W.-L."/>
            <person name="Kazmierczak K.M."/>
            <person name="Andrzejewski T.M."/>
            <person name="Davidsen T.M."/>
            <person name="Wayne K.J."/>
            <person name="Tettelin H."/>
            <person name="Glass J.I."/>
            <person name="Rusch D."/>
            <person name="Podicherti R."/>
            <person name="Tsui H.-C.T."/>
            <person name="Winkler M.E."/>
        </authorList>
    </citation>
    <scope>NUCLEOTIDE SEQUENCE</scope>
</reference>
<evidence type="ECO:0000313" key="6">
    <source>
        <dbReference type="EMBL" id="SVA45595.1"/>
    </source>
</evidence>
<dbReference type="AlphaFoldDB" id="A0A381VZ86"/>
<evidence type="ECO:0000256" key="2">
    <source>
        <dbReference type="ARBA" id="ARBA00022741"/>
    </source>
</evidence>
<gene>
    <name evidence="6" type="ORF">METZ01_LOCUS98449</name>
</gene>
<evidence type="ECO:0000259" key="5">
    <source>
        <dbReference type="Pfam" id="PF00749"/>
    </source>
</evidence>
<dbReference type="GO" id="GO:0006424">
    <property type="term" value="P:glutamyl-tRNA aminoacylation"/>
    <property type="evidence" value="ECO:0007669"/>
    <property type="project" value="TreeGrafter"/>
</dbReference>
<dbReference type="SUPFAM" id="SSF52374">
    <property type="entry name" value="Nucleotidylyl transferase"/>
    <property type="match status" value="1"/>
</dbReference>
<dbReference type="GO" id="GO:0005524">
    <property type="term" value="F:ATP binding"/>
    <property type="evidence" value="ECO:0007669"/>
    <property type="project" value="UniProtKB-KW"/>
</dbReference>
<organism evidence="6">
    <name type="scientific">marine metagenome</name>
    <dbReference type="NCBI Taxonomy" id="408172"/>
    <lineage>
        <taxon>unclassified sequences</taxon>
        <taxon>metagenomes</taxon>
        <taxon>ecological metagenomes</taxon>
    </lineage>
</organism>
<dbReference type="EMBL" id="UINC01010230">
    <property type="protein sequence ID" value="SVA45595.1"/>
    <property type="molecule type" value="Genomic_DNA"/>
</dbReference>
<dbReference type="PRINTS" id="PR00987">
    <property type="entry name" value="TRNASYNTHGLU"/>
</dbReference>
<dbReference type="InterPro" id="IPR020058">
    <property type="entry name" value="Glu/Gln-tRNA-synth_Ib_cat-dom"/>
</dbReference>
<evidence type="ECO:0000256" key="4">
    <source>
        <dbReference type="ARBA" id="ARBA00023146"/>
    </source>
</evidence>
<dbReference type="Gene3D" id="3.40.50.620">
    <property type="entry name" value="HUPs"/>
    <property type="match status" value="1"/>
</dbReference>
<name>A0A381VZ86_9ZZZZ</name>
<feature type="domain" description="Glutamyl/glutaminyl-tRNA synthetase class Ib catalytic" evidence="5">
    <location>
        <begin position="5"/>
        <end position="126"/>
    </location>
</feature>
<keyword evidence="4" id="KW-0030">Aminoacyl-tRNA synthetase</keyword>
<keyword evidence="1" id="KW-0436">Ligase</keyword>
<dbReference type="InterPro" id="IPR014729">
    <property type="entry name" value="Rossmann-like_a/b/a_fold"/>
</dbReference>
<dbReference type="InterPro" id="IPR049940">
    <property type="entry name" value="GluQ/Sye"/>
</dbReference>
<evidence type="ECO:0000256" key="1">
    <source>
        <dbReference type="ARBA" id="ARBA00022598"/>
    </source>
</evidence>
<accession>A0A381VZ86</accession>
<keyword evidence="2" id="KW-0547">Nucleotide-binding</keyword>
<dbReference type="Pfam" id="PF00749">
    <property type="entry name" value="tRNA-synt_1c"/>
    <property type="match status" value="1"/>
</dbReference>
<dbReference type="GO" id="GO:0004818">
    <property type="term" value="F:glutamate-tRNA ligase activity"/>
    <property type="evidence" value="ECO:0007669"/>
    <property type="project" value="TreeGrafter"/>
</dbReference>